<dbReference type="Proteomes" id="UP000310421">
    <property type="component" value="Unassembled WGS sequence"/>
</dbReference>
<comment type="subcellular location">
    <subcellularLocation>
        <location evidence="1">Nucleus</location>
    </subcellularLocation>
</comment>
<organism evidence="13 14">
    <name type="scientific">Aureobasidium pullulans</name>
    <name type="common">Black yeast</name>
    <name type="synonym">Pullularia pullulans</name>
    <dbReference type="NCBI Taxonomy" id="5580"/>
    <lineage>
        <taxon>Eukaryota</taxon>
        <taxon>Fungi</taxon>
        <taxon>Dikarya</taxon>
        <taxon>Ascomycota</taxon>
        <taxon>Pezizomycotina</taxon>
        <taxon>Dothideomycetes</taxon>
        <taxon>Dothideomycetidae</taxon>
        <taxon>Dothideales</taxon>
        <taxon>Saccotheciaceae</taxon>
        <taxon>Aureobasidium</taxon>
    </lineage>
</organism>
<dbReference type="SUPFAM" id="SSF52540">
    <property type="entry name" value="P-loop containing nucleoside triphosphate hydrolases"/>
    <property type="match status" value="1"/>
</dbReference>
<dbReference type="PANTHER" id="PTHR10887">
    <property type="entry name" value="DNA2/NAM7 HELICASE FAMILY"/>
    <property type="match status" value="1"/>
</dbReference>
<dbReference type="Gene3D" id="3.40.50.300">
    <property type="entry name" value="P-loop containing nucleotide triphosphate hydrolases"/>
    <property type="match status" value="2"/>
</dbReference>
<keyword evidence="4" id="KW-0378">Hydrolase</keyword>
<feature type="compositionally biased region" description="Polar residues" evidence="8">
    <location>
        <begin position="1926"/>
        <end position="1949"/>
    </location>
</feature>
<dbReference type="GO" id="GO:0016787">
    <property type="term" value="F:hydrolase activity"/>
    <property type="evidence" value="ECO:0007669"/>
    <property type="project" value="UniProtKB-KW"/>
</dbReference>
<evidence type="ECO:0000259" key="12">
    <source>
        <dbReference type="Pfam" id="PF23576"/>
    </source>
</evidence>
<dbReference type="InterPro" id="IPR024481">
    <property type="entry name" value="Helicase_Sen1_N"/>
</dbReference>
<dbReference type="InterPro" id="IPR027417">
    <property type="entry name" value="P-loop_NTPase"/>
</dbReference>
<comment type="similarity">
    <text evidence="2">Belongs to the DNA2/NAM7 helicase family.</text>
</comment>
<evidence type="ECO:0000313" key="14">
    <source>
        <dbReference type="Proteomes" id="UP000310421"/>
    </source>
</evidence>
<feature type="domain" description="DNA2/NAM7 helicase-like C-terminal" evidence="11">
    <location>
        <begin position="1599"/>
        <end position="1795"/>
    </location>
</feature>
<dbReference type="InterPro" id="IPR045055">
    <property type="entry name" value="DNA2/NAM7-like"/>
</dbReference>
<feature type="compositionally biased region" description="Basic and acidic residues" evidence="8">
    <location>
        <begin position="1875"/>
        <end position="1889"/>
    </location>
</feature>
<feature type="region of interest" description="Disordered" evidence="8">
    <location>
        <begin position="997"/>
        <end position="1031"/>
    </location>
</feature>
<keyword evidence="7" id="KW-0539">Nucleus</keyword>
<dbReference type="Pfam" id="PF13086">
    <property type="entry name" value="AAA_11"/>
    <property type="match status" value="1"/>
</dbReference>
<evidence type="ECO:0000313" key="13">
    <source>
        <dbReference type="EMBL" id="THW66631.1"/>
    </source>
</evidence>
<dbReference type="FunFam" id="3.40.50.300:FF:001152">
    <property type="entry name" value="tRNA-splicing endonuclease, putative"/>
    <property type="match status" value="1"/>
</dbReference>
<evidence type="ECO:0000256" key="5">
    <source>
        <dbReference type="ARBA" id="ARBA00022806"/>
    </source>
</evidence>
<feature type="region of interest" description="Disordered" evidence="8">
    <location>
        <begin position="922"/>
        <end position="941"/>
    </location>
</feature>
<dbReference type="GO" id="GO:0005694">
    <property type="term" value="C:chromosome"/>
    <property type="evidence" value="ECO:0007669"/>
    <property type="project" value="UniProtKB-ARBA"/>
</dbReference>
<keyword evidence="6" id="KW-0067">ATP-binding</keyword>
<keyword evidence="5" id="KW-0347">Helicase</keyword>
<feature type="domain" description="DNA2/NAM7 helicase helicase" evidence="10">
    <location>
        <begin position="1302"/>
        <end position="1592"/>
    </location>
</feature>
<dbReference type="InterPro" id="IPR041677">
    <property type="entry name" value="DNA2/NAM7_AAA_11"/>
</dbReference>
<dbReference type="GO" id="GO:0001147">
    <property type="term" value="F:transcription termination site sequence-specific DNA binding"/>
    <property type="evidence" value="ECO:0007669"/>
    <property type="project" value="TreeGrafter"/>
</dbReference>
<dbReference type="PANTHER" id="PTHR10887:SF495">
    <property type="entry name" value="HELICASE SENATAXIN ISOFORM X1-RELATED"/>
    <property type="match status" value="1"/>
</dbReference>
<comment type="caution">
    <text evidence="13">The sequence shown here is derived from an EMBL/GenBank/DDBJ whole genome shotgun (WGS) entry which is preliminary data.</text>
</comment>
<evidence type="ECO:0000256" key="7">
    <source>
        <dbReference type="ARBA" id="ARBA00023242"/>
    </source>
</evidence>
<dbReference type="FunFam" id="3.40.50.300:FF:000326">
    <property type="entry name" value="P-loop containing nucleoside triphosphate hydrolase"/>
    <property type="match status" value="1"/>
</dbReference>
<feature type="region of interest" description="Disordered" evidence="8">
    <location>
        <begin position="1909"/>
        <end position="1989"/>
    </location>
</feature>
<dbReference type="Pfam" id="PF12726">
    <property type="entry name" value="SEN1_N"/>
    <property type="match status" value="1"/>
</dbReference>
<feature type="compositionally biased region" description="Basic and acidic residues" evidence="8">
    <location>
        <begin position="974"/>
        <end position="984"/>
    </location>
</feature>
<dbReference type="GO" id="GO:0006369">
    <property type="term" value="P:termination of RNA polymerase II transcription"/>
    <property type="evidence" value="ECO:0007669"/>
    <property type="project" value="TreeGrafter"/>
</dbReference>
<dbReference type="GO" id="GO:0016604">
    <property type="term" value="C:nuclear body"/>
    <property type="evidence" value="ECO:0007669"/>
    <property type="project" value="TreeGrafter"/>
</dbReference>
<evidence type="ECO:0000259" key="9">
    <source>
        <dbReference type="Pfam" id="PF12726"/>
    </source>
</evidence>
<dbReference type="InterPro" id="IPR047187">
    <property type="entry name" value="SF1_C_Upf1"/>
</dbReference>
<dbReference type="InterPro" id="IPR041679">
    <property type="entry name" value="DNA2/NAM7-like_C"/>
</dbReference>
<feature type="domain" description="Helicase SEN1 beta-barrel" evidence="12">
    <location>
        <begin position="1152"/>
        <end position="1252"/>
    </location>
</feature>
<evidence type="ECO:0008006" key="15">
    <source>
        <dbReference type="Google" id="ProtNLM"/>
    </source>
</evidence>
<feature type="compositionally biased region" description="Polar residues" evidence="8">
    <location>
        <begin position="1829"/>
        <end position="1874"/>
    </location>
</feature>
<evidence type="ECO:0000256" key="6">
    <source>
        <dbReference type="ARBA" id="ARBA00022840"/>
    </source>
</evidence>
<protein>
    <recommendedName>
        <fullName evidence="15">Helicase ATP-binding domain-containing protein</fullName>
    </recommendedName>
</protein>
<accession>A0A4S8ZKV2</accession>
<feature type="domain" description="Helicase Sen1 N-terminal" evidence="9">
    <location>
        <begin position="440"/>
        <end position="817"/>
    </location>
</feature>
<evidence type="ECO:0000256" key="4">
    <source>
        <dbReference type="ARBA" id="ARBA00022801"/>
    </source>
</evidence>
<proteinExistence type="inferred from homology"/>
<sequence>MPTPVNFTLCFAQSGYIISAKHEERVTNEKTCAHRASFYRGGSTDPEQPKSLLTIGPDLSTPHLDNHDCSVVTHLHYHSDKEGRNYHYCTQLSGHEILTDPRLKNLSTPNAPSEKHLTHFAMSELVEEIEHLEALPSDLHWFCPRTSPDDVSLYFDEDVLSTLPNESLEEREARHTKIEETQQLKKRVLLACQILAYDGDRAVQLTAILKDMLKVQLKRCTVCVREYHRGRHDLRHDLEALFDIEQVVTFMPIFDKMNTDRISAGLDSATSTLLDLTPQERSISVLPEVEMYALFESMHCTAFLQNELLLREHFDKPFRLVQTRKKITLPEYTPALTSFLFSQNTDRSAWALRGWKKFKRPITGIEFDWTVRDTLNTAMARVPAANIDRDFLPIFWEGVRVIIEKLDKDLITHHLRALDVDIYKLALDHFQLPFDGLQVMNATMEIMNRTSAGSAVVTDLLEFIREPVLTTLENLCVFKNSPAHRRETELGLDVIRNALSLDCHSLILIRESILHGKTNGFDLNVSSLAIWKAAVRSVKQGDISLASAILIGANRLLLLEPLAPKESAKSPKHAESWNNAFQRASAYIVELFENIQDLDPKELQGLMISPGASQSLFFAVFSGHAEIQQSASTIIKSMGSQDTRRDGVKYLLENYFITSLQSIASTLRGMARGHMFSPCQTLLKLGRDVLDCLCSTQDGTLRSRKLNPEEVQATENAWQALWSVIGSMFKYTEQWSLAGHDKNLMIEFCRDAMDFADYAFNQYSVIAGALRDANVACGDEKSSQEVEQGLLQMPREASGLVTKWLRLRDDYLINKAVTITCEIMGRLESVDLRLPEESTIYVEDVLDGTVKTRLSNAQKAELRRSLENHLGIDTEIHEQGSTETSKPQRQASLASWVTAGSGTTDESSTSRPKRTLDMESWRAAADESNLRKATSSASPTAEMLKARADLGRKSVLPSRTQVTHQDPNNFRLKRQQEQEAKRKRDLAAIAAAKREGGSGLHGIGFEGKDHSTKGQGVMVSSDESSEDEDDQLDAELFGVKPTKKRANTAKSDAAGAIGLKREQRNQPVRIERRVRSAKDMRARLAPDLAPLHKTILGWDFFHDGDYPPNSKEWEFQKVADSFRHVDDYQQTFRPLLILEAWQGFVKSREEGSFKPYEIKVVNRSSVDAFIEISSSVTHAENKEVQISESDVILFSMSNNPTAGPEAPHCFAQVYRTRRQKQHIEITYRVLPINSNSMLPHLVPGSVIFGTKIQSITPLEREYGALSALQYYDLCDEITKARPSPLLEYSDKQLAPVISNYTLNKAQAKAVQSAVQNDAFTLIQGPPGSGKTKTIVAIVGALLSNSLADKQLGTKIEMPKGGRTFPANTTVSKKLLVCAPSNAAVDELVMRFKEGIKTLKGVHRKVNVVRVGRSEAVNSSVVDVTMEELVNKRLGSTNNDRQAREKTSLLMREHQQISEQVRLTRSKLDGGNTKGKELSQLQDEFNALRSRKTQLGTQIDNAKDNENAAGRAAELNRKRVQQSILDDAHIICATLSGSGHDMFQSLNIEFETVVVDEAAQCVEMSALIPLKYGCAKCILVGDPRQLPPTVFSKVAAANKLEQSLFVRMQNNHPEAVHLLDTQYRMHPDISAFPSAAFYEGRLLDGDNMANLRKQPWHASGLLAPYRFFDVQGQHQAAPKGHSLINLAEIEIAMLLYERLIKDYRDYDFRNKIGIITPYKSQLRELKQRFSGRYGVEITESIEFNTTDAFQGRESEIIIFSCVRASPTGSVGFLSDVRRLNVGITRAKSSLWILGNSDSLMRGQVWKRLLEDARDRNSYISGDLHGMLKSHSSSFPAKSQTLPKQIKGSVSNGARGSIQSGPTEGISSRAQGNGTNIKKDVDGQKTMREESTQAMEGVRVKLEDKLASMRKKKGAEDVEMADADSARSGASTPTIQSEPMSASDSVSSGTVTIAKPRTYLLPTTTAPQIIRKRKKPADPFMPQPNRKSRKE</sequence>
<gene>
    <name evidence="13" type="ORF">D6D20_01140</name>
</gene>
<dbReference type="CDD" id="cd18808">
    <property type="entry name" value="SF1_C_Upf1"/>
    <property type="match status" value="1"/>
</dbReference>
<dbReference type="EMBL" id="QZAN01000006">
    <property type="protein sequence ID" value="THW66631.1"/>
    <property type="molecule type" value="Genomic_DNA"/>
</dbReference>
<dbReference type="GO" id="GO:0005524">
    <property type="term" value="F:ATP binding"/>
    <property type="evidence" value="ECO:0007669"/>
    <property type="project" value="UniProtKB-KW"/>
</dbReference>
<feature type="region of interest" description="Disordered" evidence="8">
    <location>
        <begin position="1829"/>
        <end position="1893"/>
    </location>
</feature>
<dbReference type="Pfam" id="PF23576">
    <property type="entry name" value="SEN1_barrel"/>
    <property type="match status" value="1"/>
</dbReference>
<evidence type="ECO:0000259" key="10">
    <source>
        <dbReference type="Pfam" id="PF13086"/>
    </source>
</evidence>
<feature type="compositionally biased region" description="Polar residues" evidence="8">
    <location>
        <begin position="881"/>
        <end position="910"/>
    </location>
</feature>
<dbReference type="CDD" id="cd18042">
    <property type="entry name" value="DEXXQc_SETX"/>
    <property type="match status" value="1"/>
</dbReference>
<keyword evidence="3" id="KW-0547">Nucleotide-binding</keyword>
<evidence type="ECO:0000256" key="3">
    <source>
        <dbReference type="ARBA" id="ARBA00022741"/>
    </source>
</evidence>
<feature type="region of interest" description="Disordered" evidence="8">
    <location>
        <begin position="876"/>
        <end position="917"/>
    </location>
</feature>
<dbReference type="InterPro" id="IPR056474">
    <property type="entry name" value="SEN1_barrel"/>
</dbReference>
<feature type="compositionally biased region" description="Polar residues" evidence="8">
    <location>
        <begin position="957"/>
        <end position="968"/>
    </location>
</feature>
<evidence type="ECO:0000256" key="1">
    <source>
        <dbReference type="ARBA" id="ARBA00004123"/>
    </source>
</evidence>
<evidence type="ECO:0000259" key="11">
    <source>
        <dbReference type="Pfam" id="PF13087"/>
    </source>
</evidence>
<dbReference type="GO" id="GO:0004386">
    <property type="term" value="F:helicase activity"/>
    <property type="evidence" value="ECO:0007669"/>
    <property type="project" value="UniProtKB-KW"/>
</dbReference>
<feature type="region of interest" description="Disordered" evidence="8">
    <location>
        <begin position="951"/>
        <end position="984"/>
    </location>
</feature>
<dbReference type="Pfam" id="PF13087">
    <property type="entry name" value="AAA_12"/>
    <property type="match status" value="1"/>
</dbReference>
<evidence type="ECO:0000256" key="2">
    <source>
        <dbReference type="ARBA" id="ARBA00007913"/>
    </source>
</evidence>
<evidence type="ECO:0000256" key="8">
    <source>
        <dbReference type="SAM" id="MobiDB-lite"/>
    </source>
</evidence>
<reference evidence="13 14" key="1">
    <citation type="submission" date="2018-10" db="EMBL/GenBank/DDBJ databases">
        <title>Fifty Aureobasidium pullulans genomes reveal a recombining polyextremotolerant generalist.</title>
        <authorList>
            <person name="Gostincar C."/>
            <person name="Turk M."/>
            <person name="Zajc J."/>
            <person name="Gunde-Cimerman N."/>
        </authorList>
    </citation>
    <scope>NUCLEOTIDE SEQUENCE [LARGE SCALE GENOMIC DNA]</scope>
    <source>
        <strain evidence="13 14">EXF-10751</strain>
    </source>
</reference>
<name>A0A4S8ZKV2_AURPU</name>